<keyword evidence="6 8" id="KW-0408">Iron</keyword>
<evidence type="ECO:0000256" key="7">
    <source>
        <dbReference type="ARBA" id="ARBA00023033"/>
    </source>
</evidence>
<gene>
    <name evidence="11" type="ORF">TRIVIDRAFT_60000</name>
</gene>
<dbReference type="AlphaFoldDB" id="G9MUA4"/>
<evidence type="ECO:0000256" key="6">
    <source>
        <dbReference type="ARBA" id="ARBA00023004"/>
    </source>
</evidence>
<dbReference type="Pfam" id="PF00067">
    <property type="entry name" value="p450"/>
    <property type="match status" value="1"/>
</dbReference>
<dbReference type="InterPro" id="IPR001128">
    <property type="entry name" value="Cyt_P450"/>
</dbReference>
<name>G9MUA4_HYPVG</name>
<dbReference type="OrthoDB" id="1844152at2759"/>
<evidence type="ECO:0000256" key="1">
    <source>
        <dbReference type="ARBA" id="ARBA00001971"/>
    </source>
</evidence>
<keyword evidence="10" id="KW-0472">Membrane</keyword>
<reference evidence="11 12" key="1">
    <citation type="journal article" date="2011" name="Genome Biol.">
        <title>Comparative genome sequence analysis underscores mycoparasitism as the ancestral life style of Trichoderma.</title>
        <authorList>
            <person name="Kubicek C.P."/>
            <person name="Herrera-Estrella A."/>
            <person name="Seidl-Seiboth V."/>
            <person name="Martinez D.A."/>
            <person name="Druzhinina I.S."/>
            <person name="Thon M."/>
            <person name="Zeilinger S."/>
            <person name="Casas-Flores S."/>
            <person name="Horwitz B.A."/>
            <person name="Mukherjee P.K."/>
            <person name="Mukherjee M."/>
            <person name="Kredics L."/>
            <person name="Alcaraz L.D."/>
            <person name="Aerts A."/>
            <person name="Antal Z."/>
            <person name="Atanasova L."/>
            <person name="Cervantes-Badillo M.G."/>
            <person name="Challacombe J."/>
            <person name="Chertkov O."/>
            <person name="McCluskey K."/>
            <person name="Coulpier F."/>
            <person name="Deshpande N."/>
            <person name="von Doehren H."/>
            <person name="Ebbole D.J."/>
            <person name="Esquivel-Naranjo E.U."/>
            <person name="Fekete E."/>
            <person name="Flipphi M."/>
            <person name="Glaser F."/>
            <person name="Gomez-Rodriguez E.Y."/>
            <person name="Gruber S."/>
            <person name="Han C."/>
            <person name="Henrissat B."/>
            <person name="Hermosa R."/>
            <person name="Hernandez-Onate M."/>
            <person name="Karaffa L."/>
            <person name="Kosti I."/>
            <person name="Le Crom S."/>
            <person name="Lindquist E."/>
            <person name="Lucas S."/>
            <person name="Luebeck M."/>
            <person name="Luebeck P.S."/>
            <person name="Margeot A."/>
            <person name="Metz B."/>
            <person name="Misra M."/>
            <person name="Nevalainen H."/>
            <person name="Omann M."/>
            <person name="Packer N."/>
            <person name="Perrone G."/>
            <person name="Uresti-Rivera E.E."/>
            <person name="Salamov A."/>
            <person name="Schmoll M."/>
            <person name="Seiboth B."/>
            <person name="Shapiro H."/>
            <person name="Sukno S."/>
            <person name="Tamayo-Ramos J.A."/>
            <person name="Tisch D."/>
            <person name="Wiest A."/>
            <person name="Wilkinson H.H."/>
            <person name="Zhang M."/>
            <person name="Coutinho P.M."/>
            <person name="Kenerley C.M."/>
            <person name="Monte E."/>
            <person name="Baker S.E."/>
            <person name="Grigoriev I.V."/>
        </authorList>
    </citation>
    <scope>NUCLEOTIDE SEQUENCE [LARGE SCALE GENOMIC DNA]</scope>
    <source>
        <strain evidence="12">Gv29-8 / FGSC 10586</strain>
    </source>
</reference>
<comment type="caution">
    <text evidence="11">The sequence shown here is derived from an EMBL/GenBank/DDBJ whole genome shotgun (WGS) entry which is preliminary data.</text>
</comment>
<organism evidence="11 12">
    <name type="scientific">Hypocrea virens (strain Gv29-8 / FGSC 10586)</name>
    <name type="common">Gliocladium virens</name>
    <name type="synonym">Trichoderma virens</name>
    <dbReference type="NCBI Taxonomy" id="413071"/>
    <lineage>
        <taxon>Eukaryota</taxon>
        <taxon>Fungi</taxon>
        <taxon>Dikarya</taxon>
        <taxon>Ascomycota</taxon>
        <taxon>Pezizomycotina</taxon>
        <taxon>Sordariomycetes</taxon>
        <taxon>Hypocreomycetidae</taxon>
        <taxon>Hypocreales</taxon>
        <taxon>Hypocreaceae</taxon>
        <taxon>Trichoderma</taxon>
    </lineage>
</organism>
<comment type="similarity">
    <text evidence="2 9">Belongs to the cytochrome P450 family.</text>
</comment>
<keyword evidence="7 9" id="KW-0503">Monooxygenase</keyword>
<dbReference type="PANTHER" id="PTHR46206">
    <property type="entry name" value="CYTOCHROME P450"/>
    <property type="match status" value="1"/>
</dbReference>
<evidence type="ECO:0000256" key="8">
    <source>
        <dbReference type="PIRSR" id="PIRSR602403-1"/>
    </source>
</evidence>
<keyword evidence="5 9" id="KW-0560">Oxidoreductase</keyword>
<feature type="binding site" description="axial binding residue" evidence="8">
    <location>
        <position position="436"/>
    </location>
    <ligand>
        <name>heme</name>
        <dbReference type="ChEBI" id="CHEBI:30413"/>
    </ligand>
    <ligandPart>
        <name>Fe</name>
        <dbReference type="ChEBI" id="CHEBI:18248"/>
    </ligandPart>
</feature>
<dbReference type="PROSITE" id="PS00086">
    <property type="entry name" value="CYTOCHROME_P450"/>
    <property type="match status" value="1"/>
</dbReference>
<protein>
    <recommendedName>
        <fullName evidence="13">Cytochrome P450 monooxygenase</fullName>
    </recommendedName>
</protein>
<dbReference type="GO" id="GO:0005506">
    <property type="term" value="F:iron ion binding"/>
    <property type="evidence" value="ECO:0007669"/>
    <property type="project" value="InterPro"/>
</dbReference>
<keyword evidence="10" id="KW-0812">Transmembrane</keyword>
<keyword evidence="10" id="KW-1133">Transmembrane helix</keyword>
<evidence type="ECO:0000256" key="5">
    <source>
        <dbReference type="ARBA" id="ARBA00023002"/>
    </source>
</evidence>
<evidence type="ECO:0000256" key="4">
    <source>
        <dbReference type="ARBA" id="ARBA00022723"/>
    </source>
</evidence>
<dbReference type="SUPFAM" id="SSF48264">
    <property type="entry name" value="Cytochrome P450"/>
    <property type="match status" value="1"/>
</dbReference>
<dbReference type="CDD" id="cd11041">
    <property type="entry name" value="CYP503A1-like"/>
    <property type="match status" value="1"/>
</dbReference>
<dbReference type="GeneID" id="25796011"/>
<dbReference type="Proteomes" id="UP000007115">
    <property type="component" value="Unassembled WGS sequence"/>
</dbReference>
<dbReference type="InParanoid" id="G9MUA4"/>
<dbReference type="VEuPathDB" id="FungiDB:TRIVIDRAFT_60000"/>
<sequence length="499" mass="56501">MSWVHSNPILCLCLVILILAGIPVLLYFPTHRNLEHLPLLKPVDGFSLLDIKSKTAFVFRSKELLAKGRALFPQSPYRMITDLGEIVFLPVGLADEIRNDPRLSFGSAFGEGAAVHTYNDSVLQTIVRKELTKSIVINPMSVEATHSLSINLEWREIELKSVIVDVVARLSARVFLGKDLCRNEDWLRATKEYTINFFVAGTHLRMIPRPLRPLLHWFVPKCRELRASFNESRRIIMPAIHRRRVARAAALTAGEKIPEFDDAIDWADREAAARGVGYDPAIMQLMLAVAAIHTTTDLVTQFIIDLALNPEFVAPIRQEIVHVLRTTGMKKSALHDMKLLDSALKESQRHKPPGLASMRRRAEKPLTLSNGLALKVGDRIAIDTYRMNDPELHKEPEKWDPYRFLRISEQPEKSKFAQLVVTSPDHLAFGHGEHACPGRFFAAYEIKIILCHLLLKYEWELVPGSNIAPMVLGLTYAASPVARIKIHRRRELELDIDSL</sequence>
<dbReference type="GO" id="GO:0020037">
    <property type="term" value="F:heme binding"/>
    <property type="evidence" value="ECO:0007669"/>
    <property type="project" value="InterPro"/>
</dbReference>
<accession>G9MUA4</accession>
<dbReference type="InterPro" id="IPR017972">
    <property type="entry name" value="Cyt_P450_CS"/>
</dbReference>
<keyword evidence="12" id="KW-1185">Reference proteome</keyword>
<keyword evidence="4 8" id="KW-0479">Metal-binding</keyword>
<dbReference type="GO" id="GO:0016705">
    <property type="term" value="F:oxidoreductase activity, acting on paired donors, with incorporation or reduction of molecular oxygen"/>
    <property type="evidence" value="ECO:0007669"/>
    <property type="project" value="InterPro"/>
</dbReference>
<dbReference type="eggNOG" id="KOG0158">
    <property type="taxonomic scope" value="Eukaryota"/>
</dbReference>
<feature type="transmembrane region" description="Helical" evidence="10">
    <location>
        <begin position="9"/>
        <end position="28"/>
    </location>
</feature>
<evidence type="ECO:0000256" key="10">
    <source>
        <dbReference type="SAM" id="Phobius"/>
    </source>
</evidence>
<dbReference type="HOGENOM" id="CLU_022195_0_3_1"/>
<dbReference type="InterPro" id="IPR002403">
    <property type="entry name" value="Cyt_P450_E_grp-IV"/>
</dbReference>
<dbReference type="STRING" id="413071.G9MUA4"/>
<evidence type="ECO:0000256" key="9">
    <source>
        <dbReference type="RuleBase" id="RU000461"/>
    </source>
</evidence>
<evidence type="ECO:0000256" key="3">
    <source>
        <dbReference type="ARBA" id="ARBA00022617"/>
    </source>
</evidence>
<evidence type="ECO:0000313" key="12">
    <source>
        <dbReference type="Proteomes" id="UP000007115"/>
    </source>
</evidence>
<dbReference type="InterPro" id="IPR036396">
    <property type="entry name" value="Cyt_P450_sf"/>
</dbReference>
<proteinExistence type="inferred from homology"/>
<evidence type="ECO:0008006" key="13">
    <source>
        <dbReference type="Google" id="ProtNLM"/>
    </source>
</evidence>
<evidence type="ECO:0000313" key="11">
    <source>
        <dbReference type="EMBL" id="EHK21974.1"/>
    </source>
</evidence>
<evidence type="ECO:0000256" key="2">
    <source>
        <dbReference type="ARBA" id="ARBA00010617"/>
    </source>
</evidence>
<dbReference type="OMA" id="THLRMIP"/>
<dbReference type="PRINTS" id="PR00465">
    <property type="entry name" value="EP450IV"/>
</dbReference>
<dbReference type="Gene3D" id="1.10.630.10">
    <property type="entry name" value="Cytochrome P450"/>
    <property type="match status" value="1"/>
</dbReference>
<keyword evidence="3 8" id="KW-0349">Heme</keyword>
<dbReference type="PANTHER" id="PTHR46206:SF2">
    <property type="entry name" value="CYTOCHROME P450 MONOOXYGENASE AUSG-RELATED"/>
    <property type="match status" value="1"/>
</dbReference>
<dbReference type="GO" id="GO:0004497">
    <property type="term" value="F:monooxygenase activity"/>
    <property type="evidence" value="ECO:0007669"/>
    <property type="project" value="UniProtKB-KW"/>
</dbReference>
<comment type="cofactor">
    <cofactor evidence="1 8">
        <name>heme</name>
        <dbReference type="ChEBI" id="CHEBI:30413"/>
    </cofactor>
</comment>
<dbReference type="EMBL" id="ABDF02000050">
    <property type="protein sequence ID" value="EHK21974.1"/>
    <property type="molecule type" value="Genomic_DNA"/>
</dbReference>
<dbReference type="RefSeq" id="XP_013956167.1">
    <property type="nucleotide sequence ID" value="XM_014100692.1"/>
</dbReference>